<keyword evidence="2" id="KW-1185">Reference proteome</keyword>
<protein>
    <submittedName>
        <fullName evidence="1">TBC1 domain family member 15 isoform X2</fullName>
    </submittedName>
</protein>
<sequence>MFMRENFRCSTTSIGVQSQLGTLSQVIKTVDPQLHKHLGSRWWGVSVCISHADGTFPERVFLRRCIVSLGVSSYVLILRQVMWAMEYNPNIFWSYEQPDGASDSNSVQLNQKMLKQYGKFQRKNMETGYADKNNALAVFLVASVLETKNKRILKEAKGLDDVVSILGDITGNLDAKKACQEALKLQNKYLKKAKRP</sequence>
<organism evidence="1 2">
    <name type="scientific">Gossypium australe</name>
    <dbReference type="NCBI Taxonomy" id="47621"/>
    <lineage>
        <taxon>Eukaryota</taxon>
        <taxon>Viridiplantae</taxon>
        <taxon>Streptophyta</taxon>
        <taxon>Embryophyta</taxon>
        <taxon>Tracheophyta</taxon>
        <taxon>Spermatophyta</taxon>
        <taxon>Magnoliopsida</taxon>
        <taxon>eudicotyledons</taxon>
        <taxon>Gunneridae</taxon>
        <taxon>Pentapetalae</taxon>
        <taxon>rosids</taxon>
        <taxon>malvids</taxon>
        <taxon>Malvales</taxon>
        <taxon>Malvaceae</taxon>
        <taxon>Malvoideae</taxon>
        <taxon>Gossypium</taxon>
    </lineage>
</organism>
<name>A0A5B6VZM8_9ROSI</name>
<dbReference type="Proteomes" id="UP000325315">
    <property type="component" value="Unassembled WGS sequence"/>
</dbReference>
<accession>A0A5B6VZM8</accession>
<comment type="caution">
    <text evidence="1">The sequence shown here is derived from an EMBL/GenBank/DDBJ whole genome shotgun (WGS) entry which is preliminary data.</text>
</comment>
<dbReference type="EMBL" id="SMMG02000005">
    <property type="protein sequence ID" value="KAA3474921.1"/>
    <property type="molecule type" value="Genomic_DNA"/>
</dbReference>
<reference evidence="1" key="1">
    <citation type="submission" date="2019-08" db="EMBL/GenBank/DDBJ databases">
        <authorList>
            <person name="Liu F."/>
        </authorList>
    </citation>
    <scope>NUCLEOTIDE SEQUENCE [LARGE SCALE GENOMIC DNA]</scope>
    <source>
        <strain evidence="1">PA1801</strain>
        <tissue evidence="1">Leaf</tissue>
    </source>
</reference>
<gene>
    <name evidence="1" type="ORF">EPI10_025165</name>
</gene>
<evidence type="ECO:0000313" key="1">
    <source>
        <dbReference type="EMBL" id="KAA3474921.1"/>
    </source>
</evidence>
<dbReference type="OrthoDB" id="10264062at2759"/>
<evidence type="ECO:0000313" key="2">
    <source>
        <dbReference type="Proteomes" id="UP000325315"/>
    </source>
</evidence>
<proteinExistence type="predicted"/>
<dbReference type="AlphaFoldDB" id="A0A5B6VZM8"/>